<name>A0A9R1XY78_LACSA</name>
<keyword evidence="5" id="KW-1185">Reference proteome</keyword>
<evidence type="ECO:0000259" key="2">
    <source>
        <dbReference type="Pfam" id="PF13976"/>
    </source>
</evidence>
<dbReference type="InterPro" id="IPR025724">
    <property type="entry name" value="GAG-pre-integrase_dom"/>
</dbReference>
<dbReference type="Pfam" id="PF22936">
    <property type="entry name" value="Pol_BBD"/>
    <property type="match status" value="1"/>
</dbReference>
<dbReference type="InterPro" id="IPR054722">
    <property type="entry name" value="PolX-like_BBD"/>
</dbReference>
<dbReference type="PANTHER" id="PTHR47481">
    <property type="match status" value="1"/>
</dbReference>
<evidence type="ECO:0008006" key="6">
    <source>
        <dbReference type="Google" id="ProtNLM"/>
    </source>
</evidence>
<dbReference type="EMBL" id="NBSK02000001">
    <property type="protein sequence ID" value="KAJ0227072.1"/>
    <property type="molecule type" value="Genomic_DNA"/>
</dbReference>
<feature type="domain" description="DUF4219" evidence="1">
    <location>
        <begin position="27"/>
        <end position="52"/>
    </location>
</feature>
<gene>
    <name evidence="4" type="ORF">LSAT_V11C100015240</name>
</gene>
<dbReference type="AlphaFoldDB" id="A0A9R1XY78"/>
<evidence type="ECO:0000259" key="1">
    <source>
        <dbReference type="Pfam" id="PF13961"/>
    </source>
</evidence>
<dbReference type="Pfam" id="PF13961">
    <property type="entry name" value="DUF4219"/>
    <property type="match status" value="1"/>
</dbReference>
<dbReference type="Pfam" id="PF13976">
    <property type="entry name" value="gag_pre-integrs"/>
    <property type="match status" value="1"/>
</dbReference>
<protein>
    <recommendedName>
        <fullName evidence="6">GAG-pre-integrase domain-containing protein</fullName>
    </recommendedName>
</protein>
<evidence type="ECO:0000313" key="5">
    <source>
        <dbReference type="Proteomes" id="UP000235145"/>
    </source>
</evidence>
<dbReference type="PANTHER" id="PTHR47481:SF36">
    <property type="entry name" value="CCHC-TYPE DOMAIN-CONTAINING PROTEIN"/>
    <property type="match status" value="1"/>
</dbReference>
<sequence>MNVNKLVSEHGFMSMAELQVAGGVKKLNNHNYNTWSTCMSSYMQGQDLWEIVDGLETRQPQVEDNNGVMRKWKIKAGITLFVMKTTVEEEVLEYIKDAVTPTVMGFKQNINPMTLIQHTEAWNTLKTLFSKKNDTKLQLLESKLMFISQKDLSVPQYFHKVKSLCREITELDPQAPIGEAKVRRIIIHDLKPEFRSFVTAIQGWPVQPSLIEFENLLTTQETLAKQMNSGCSNHMTGEETKLQDPIKYEGSRVVVIADNSKLPIAHIGDVVFSPEDSKKDLILQDVYHVPGMKKNLLSVSQIASLGHYVLFGPNDVKIYKQSSYVEKTKKNQNADLWHMRLSHVSYEKLDMMMKKKLVNGLPQLEVKTNLVCVGCQYGRAHQLPYEKSSCQAKAVTSPKSRPKKTGLFMLYKNQSTSFYKKCCGICSQKNMVNTLLKHFRRNVFIPF</sequence>
<organism evidence="4 5">
    <name type="scientific">Lactuca sativa</name>
    <name type="common">Garden lettuce</name>
    <dbReference type="NCBI Taxonomy" id="4236"/>
    <lineage>
        <taxon>Eukaryota</taxon>
        <taxon>Viridiplantae</taxon>
        <taxon>Streptophyta</taxon>
        <taxon>Embryophyta</taxon>
        <taxon>Tracheophyta</taxon>
        <taxon>Spermatophyta</taxon>
        <taxon>Magnoliopsida</taxon>
        <taxon>eudicotyledons</taxon>
        <taxon>Gunneridae</taxon>
        <taxon>Pentapetalae</taxon>
        <taxon>asterids</taxon>
        <taxon>campanulids</taxon>
        <taxon>Asterales</taxon>
        <taxon>Asteraceae</taxon>
        <taxon>Cichorioideae</taxon>
        <taxon>Cichorieae</taxon>
        <taxon>Lactucinae</taxon>
        <taxon>Lactuca</taxon>
    </lineage>
</organism>
<proteinExistence type="predicted"/>
<feature type="domain" description="GAG-pre-integrase" evidence="2">
    <location>
        <begin position="328"/>
        <end position="379"/>
    </location>
</feature>
<evidence type="ECO:0000313" key="4">
    <source>
        <dbReference type="EMBL" id="KAJ0227072.1"/>
    </source>
</evidence>
<reference evidence="4 5" key="1">
    <citation type="journal article" date="2017" name="Nat. Commun.">
        <title>Genome assembly with in vitro proximity ligation data and whole-genome triplication in lettuce.</title>
        <authorList>
            <person name="Reyes-Chin-Wo S."/>
            <person name="Wang Z."/>
            <person name="Yang X."/>
            <person name="Kozik A."/>
            <person name="Arikit S."/>
            <person name="Song C."/>
            <person name="Xia L."/>
            <person name="Froenicke L."/>
            <person name="Lavelle D.O."/>
            <person name="Truco M.J."/>
            <person name="Xia R."/>
            <person name="Zhu S."/>
            <person name="Xu C."/>
            <person name="Xu H."/>
            <person name="Xu X."/>
            <person name="Cox K."/>
            <person name="Korf I."/>
            <person name="Meyers B.C."/>
            <person name="Michelmore R.W."/>
        </authorList>
    </citation>
    <scope>NUCLEOTIDE SEQUENCE [LARGE SCALE GENOMIC DNA]</scope>
    <source>
        <strain evidence="5">cv. Salinas</strain>
        <tissue evidence="4">Seedlings</tissue>
    </source>
</reference>
<dbReference type="InterPro" id="IPR025314">
    <property type="entry name" value="DUF4219"/>
</dbReference>
<comment type="caution">
    <text evidence="4">The sequence shown here is derived from an EMBL/GenBank/DDBJ whole genome shotgun (WGS) entry which is preliminary data.</text>
</comment>
<evidence type="ECO:0000259" key="3">
    <source>
        <dbReference type="Pfam" id="PF22936"/>
    </source>
</evidence>
<feature type="domain" description="Retrovirus-related Pol polyprotein from transposon TNT 1-94-like beta-barrel" evidence="3">
    <location>
        <begin position="227"/>
        <end position="306"/>
    </location>
</feature>
<accession>A0A9R1XY78</accession>
<dbReference type="Proteomes" id="UP000235145">
    <property type="component" value="Unassembled WGS sequence"/>
</dbReference>